<organism evidence="1 2">
    <name type="scientific">Georgenia satyanarayanai</name>
    <dbReference type="NCBI Taxonomy" id="860221"/>
    <lineage>
        <taxon>Bacteria</taxon>
        <taxon>Bacillati</taxon>
        <taxon>Actinomycetota</taxon>
        <taxon>Actinomycetes</taxon>
        <taxon>Micrococcales</taxon>
        <taxon>Bogoriellaceae</taxon>
        <taxon>Georgenia</taxon>
    </lineage>
</organism>
<evidence type="ECO:0000313" key="1">
    <source>
        <dbReference type="EMBL" id="SSA46852.1"/>
    </source>
</evidence>
<sequence length="44" mass="4663">MDEDLTDDSSRTVAGLAAIDNILGRNTTAFDAVTNVLDRHSTGL</sequence>
<feature type="non-terminal residue" evidence="1">
    <location>
        <position position="44"/>
    </location>
</feature>
<evidence type="ECO:0000313" key="2">
    <source>
        <dbReference type="Proteomes" id="UP000250222"/>
    </source>
</evidence>
<dbReference type="Proteomes" id="UP000250222">
    <property type="component" value="Unassembled WGS sequence"/>
</dbReference>
<dbReference type="AlphaFoldDB" id="A0A2Y9C0T9"/>
<keyword evidence="2" id="KW-1185">Reference proteome</keyword>
<protein>
    <submittedName>
        <fullName evidence="1">Uncharacterized protein</fullName>
    </submittedName>
</protein>
<reference evidence="1 2" key="1">
    <citation type="submission" date="2016-10" db="EMBL/GenBank/DDBJ databases">
        <authorList>
            <person name="Cai Z."/>
        </authorList>
    </citation>
    <scope>NUCLEOTIDE SEQUENCE [LARGE SCALE GENOMIC DNA]</scope>
    <source>
        <strain evidence="1 2">CGMCC 1.10826</strain>
    </source>
</reference>
<proteinExistence type="predicted"/>
<dbReference type="EMBL" id="UETB01000019">
    <property type="protein sequence ID" value="SSA46852.1"/>
    <property type="molecule type" value="Genomic_DNA"/>
</dbReference>
<gene>
    <name evidence="1" type="ORF">SAMN05216184_1191</name>
</gene>
<accession>A0A2Y9C0T9</accession>
<name>A0A2Y9C0T9_9MICO</name>